<dbReference type="VEuPathDB" id="FungiDB:PHYBLDRAFT_149086"/>
<dbReference type="EMBL" id="KV440990">
    <property type="protein sequence ID" value="OAD69908.1"/>
    <property type="molecule type" value="Genomic_DNA"/>
</dbReference>
<accession>A0A167L9M8</accession>
<dbReference type="OrthoDB" id="2225742at2759"/>
<dbReference type="Proteomes" id="UP000077315">
    <property type="component" value="Unassembled WGS sequence"/>
</dbReference>
<dbReference type="InParanoid" id="A0A167L9M8"/>
<reference evidence="2" key="1">
    <citation type="submission" date="2015-06" db="EMBL/GenBank/DDBJ databases">
        <title>Expansion of signal transduction pathways in fungi by whole-genome duplication.</title>
        <authorList>
            <consortium name="DOE Joint Genome Institute"/>
            <person name="Corrochano L.M."/>
            <person name="Kuo A."/>
            <person name="Marcet-Houben M."/>
            <person name="Polaino S."/>
            <person name="Salamov A."/>
            <person name="Villalobos J.M."/>
            <person name="Alvarez M.I."/>
            <person name="Avalos J."/>
            <person name="Benito E.P."/>
            <person name="Benoit I."/>
            <person name="Burger G."/>
            <person name="Camino L.P."/>
            <person name="Canovas D."/>
            <person name="Cerda-Olmedo E."/>
            <person name="Cheng J.-F."/>
            <person name="Dominguez A."/>
            <person name="Elias M."/>
            <person name="Eslava A.P."/>
            <person name="Glaser F."/>
            <person name="Grimwood J."/>
            <person name="Gutierrez G."/>
            <person name="Heitman J."/>
            <person name="Henrissat B."/>
            <person name="Iturriaga E.A."/>
            <person name="Lang B.F."/>
            <person name="Lavin J.L."/>
            <person name="Lee S."/>
            <person name="Li W."/>
            <person name="Lindquist E."/>
            <person name="Lopez-Garcia S."/>
            <person name="Luque E.M."/>
            <person name="Marcos A.T."/>
            <person name="Martin J."/>
            <person name="McCluskey K."/>
            <person name="Medina H.R."/>
            <person name="Miralles-Duran A."/>
            <person name="Miyazaki A."/>
            <person name="Munoz-Torres E."/>
            <person name="Oguiza J.A."/>
            <person name="Ohm R."/>
            <person name="Olmedo M."/>
            <person name="Orejas M."/>
            <person name="Ortiz-Castellanos L."/>
            <person name="Pisabarro A.G."/>
            <person name="Rodriguez-Romero J."/>
            <person name="Ruiz-Herrera J."/>
            <person name="Ruiz-Vazquez R."/>
            <person name="Sanz C."/>
            <person name="Schackwitz W."/>
            <person name="Schmutz J."/>
            <person name="Shahriari M."/>
            <person name="Shelest E."/>
            <person name="Silva-Franco F."/>
            <person name="Soanes D."/>
            <person name="Syed K."/>
            <person name="Tagua V.G."/>
            <person name="Talbot N.J."/>
            <person name="Thon M."/>
            <person name="De vries R.P."/>
            <person name="Wiebenga A."/>
            <person name="Yadav J.S."/>
            <person name="Braun E.L."/>
            <person name="Baker S."/>
            <person name="Garre V."/>
            <person name="Horwitz B."/>
            <person name="Torres-Martinez S."/>
            <person name="Idnurm A."/>
            <person name="Herrera-Estrella A."/>
            <person name="Gabaldon T."/>
            <person name="Grigoriev I.V."/>
        </authorList>
    </citation>
    <scope>NUCLEOTIDE SEQUENCE [LARGE SCALE GENOMIC DNA]</scope>
    <source>
        <strain evidence="2">NRRL 1555(-)</strain>
    </source>
</reference>
<evidence type="ECO:0000313" key="1">
    <source>
        <dbReference type="EMBL" id="OAD69908.1"/>
    </source>
</evidence>
<dbReference type="AlphaFoldDB" id="A0A167L9M8"/>
<proteinExistence type="predicted"/>
<protein>
    <submittedName>
        <fullName evidence="1">Uncharacterized protein</fullName>
    </submittedName>
</protein>
<evidence type="ECO:0000313" key="2">
    <source>
        <dbReference type="Proteomes" id="UP000077315"/>
    </source>
</evidence>
<dbReference type="RefSeq" id="XP_018287948.1">
    <property type="nucleotide sequence ID" value="XM_018432213.1"/>
</dbReference>
<sequence>MFSRTRPKIALNPRPCRRMASVLIQLPPMPLSCQPSLDLSPHIVTPAASPLTTPSNNYFHSSNIPQKSKARLALIELQQVLKSSKDILAVLQKAYVNHEKDTEDVLLLLKELQKKQKALESNLLIVKPNKTE</sequence>
<keyword evidence="2" id="KW-1185">Reference proteome</keyword>
<organism evidence="1 2">
    <name type="scientific">Phycomyces blakesleeanus (strain ATCC 8743b / DSM 1359 / FGSC 10004 / NBRC 33097 / NRRL 1555)</name>
    <dbReference type="NCBI Taxonomy" id="763407"/>
    <lineage>
        <taxon>Eukaryota</taxon>
        <taxon>Fungi</taxon>
        <taxon>Fungi incertae sedis</taxon>
        <taxon>Mucoromycota</taxon>
        <taxon>Mucoromycotina</taxon>
        <taxon>Mucoromycetes</taxon>
        <taxon>Mucorales</taxon>
        <taxon>Phycomycetaceae</taxon>
        <taxon>Phycomyces</taxon>
    </lineage>
</organism>
<gene>
    <name evidence="1" type="ORF">PHYBLDRAFT_149086</name>
</gene>
<name>A0A167L9M8_PHYB8</name>
<dbReference type="GeneID" id="28993119"/>